<dbReference type="RefSeq" id="WP_146854180.1">
    <property type="nucleotide sequence ID" value="NZ_BKAG01000047.1"/>
</dbReference>
<protein>
    <recommendedName>
        <fullName evidence="3">DUF1805 domain-containing protein</fullName>
    </recommendedName>
</protein>
<accession>A0A512MF43</accession>
<evidence type="ECO:0000313" key="1">
    <source>
        <dbReference type="EMBL" id="GEP45359.1"/>
    </source>
</evidence>
<dbReference type="EMBL" id="BKAG01000047">
    <property type="protein sequence ID" value="GEP45359.1"/>
    <property type="molecule type" value="Genomic_DNA"/>
</dbReference>
<evidence type="ECO:0000313" key="2">
    <source>
        <dbReference type="Proteomes" id="UP000321577"/>
    </source>
</evidence>
<dbReference type="InterPro" id="IPR036493">
    <property type="entry name" value="YunC_sf"/>
</dbReference>
<dbReference type="Gene3D" id="3.30.1980.10">
    <property type="entry name" value="Hypothetical protein YunC"/>
    <property type="match status" value="1"/>
</dbReference>
<dbReference type="Pfam" id="PF08827">
    <property type="entry name" value="DUF1805"/>
    <property type="match status" value="1"/>
</dbReference>
<evidence type="ECO:0008006" key="3">
    <source>
        <dbReference type="Google" id="ProtNLM"/>
    </source>
</evidence>
<proteinExistence type="predicted"/>
<dbReference type="OrthoDB" id="8910290at2"/>
<sequence>MATLNLDGATFESVHVPTERTNILLVKAAGGFVGCGYFDIAVANRVGDAVAIVTGVKTIDDLLAAPIVRLSDRAREAGVTEGMSGRDALLLLQTAGQ</sequence>
<dbReference type="InterPro" id="IPR014931">
    <property type="entry name" value="DUF1805"/>
</dbReference>
<gene>
    <name evidence="1" type="ORF">BGE01nite_46500</name>
</gene>
<keyword evidence="2" id="KW-1185">Reference proteome</keyword>
<reference evidence="1 2" key="1">
    <citation type="submission" date="2019-07" db="EMBL/GenBank/DDBJ databases">
        <title>Whole genome shotgun sequence of Brevifollis gellanilyticus NBRC 108608.</title>
        <authorList>
            <person name="Hosoyama A."/>
            <person name="Uohara A."/>
            <person name="Ohji S."/>
            <person name="Ichikawa N."/>
        </authorList>
    </citation>
    <scope>NUCLEOTIDE SEQUENCE [LARGE SCALE GENOMIC DNA]</scope>
    <source>
        <strain evidence="1 2">NBRC 108608</strain>
    </source>
</reference>
<dbReference type="AlphaFoldDB" id="A0A512MF43"/>
<name>A0A512MF43_9BACT</name>
<comment type="caution">
    <text evidence="1">The sequence shown here is derived from an EMBL/GenBank/DDBJ whole genome shotgun (WGS) entry which is preliminary data.</text>
</comment>
<organism evidence="1 2">
    <name type="scientific">Brevifollis gellanilyticus</name>
    <dbReference type="NCBI Taxonomy" id="748831"/>
    <lineage>
        <taxon>Bacteria</taxon>
        <taxon>Pseudomonadati</taxon>
        <taxon>Verrucomicrobiota</taxon>
        <taxon>Verrucomicrobiia</taxon>
        <taxon>Verrucomicrobiales</taxon>
        <taxon>Verrucomicrobiaceae</taxon>
    </lineage>
</organism>
<dbReference type="Proteomes" id="UP000321577">
    <property type="component" value="Unassembled WGS sequence"/>
</dbReference>
<dbReference type="SUPFAM" id="SSF102891">
    <property type="entry name" value="Hypothetical protein Ta1206"/>
    <property type="match status" value="1"/>
</dbReference>